<name>A0A326UD74_THEHA</name>
<dbReference type="OrthoDB" id="144170at2"/>
<dbReference type="GO" id="GO:0016787">
    <property type="term" value="F:hydrolase activity"/>
    <property type="evidence" value="ECO:0007669"/>
    <property type="project" value="UniProtKB-KW"/>
</dbReference>
<feature type="transmembrane region" description="Helical" evidence="1">
    <location>
        <begin position="6"/>
        <end position="27"/>
    </location>
</feature>
<accession>A0A326UD74</accession>
<protein>
    <submittedName>
        <fullName evidence="2">Flagellum-specific peptidoglycan hydrolase FlgJ</fullName>
    </submittedName>
</protein>
<keyword evidence="1" id="KW-0812">Transmembrane</keyword>
<comment type="caution">
    <text evidence="2">The sequence shown here is derived from an EMBL/GenBank/DDBJ whole genome shotgun (WGS) entry which is preliminary data.</text>
</comment>
<evidence type="ECO:0000256" key="1">
    <source>
        <dbReference type="SAM" id="Phobius"/>
    </source>
</evidence>
<dbReference type="AlphaFoldDB" id="A0A326UD74"/>
<keyword evidence="3" id="KW-1185">Reference proteome</keyword>
<dbReference type="Proteomes" id="UP000248806">
    <property type="component" value="Unassembled WGS sequence"/>
</dbReference>
<dbReference type="EMBL" id="QKUF01000024">
    <property type="protein sequence ID" value="PZW23893.1"/>
    <property type="molecule type" value="Genomic_DNA"/>
</dbReference>
<gene>
    <name evidence="2" type="ORF">EI42_04816</name>
</gene>
<feature type="transmembrane region" description="Helical" evidence="1">
    <location>
        <begin position="39"/>
        <end position="61"/>
    </location>
</feature>
<organism evidence="2 3">
    <name type="scientific">Thermosporothrix hazakensis</name>
    <dbReference type="NCBI Taxonomy" id="644383"/>
    <lineage>
        <taxon>Bacteria</taxon>
        <taxon>Bacillati</taxon>
        <taxon>Chloroflexota</taxon>
        <taxon>Ktedonobacteria</taxon>
        <taxon>Ktedonobacterales</taxon>
        <taxon>Thermosporotrichaceae</taxon>
        <taxon>Thermosporothrix</taxon>
    </lineage>
</organism>
<keyword evidence="2" id="KW-0378">Hydrolase</keyword>
<evidence type="ECO:0000313" key="2">
    <source>
        <dbReference type="EMBL" id="PZW23893.1"/>
    </source>
</evidence>
<sequence>MLGFTPSPFMLAVGAILGGIVFVCWLSERGYDHSERSKGVVLSLWIVVALIVGVVVVWLVLGPTVFAKTIGSIVPSTKAPSGPSLSDNLVRPPTISAEQIDRVLAAAGSPAIGVGETMYREGVKRGIDPAYALGFFHKESGYGKAGVATQTHSIGNIKCTPGYTCFGEFRSYPTWADGVIDWYKLIEKEYIAKGARTLSAILPVYCPVSDGCDPQQYAQDVLSDIALWQKGDVR</sequence>
<proteinExistence type="predicted"/>
<reference evidence="2 3" key="1">
    <citation type="submission" date="2018-06" db="EMBL/GenBank/DDBJ databases">
        <title>Genomic Encyclopedia of Archaeal and Bacterial Type Strains, Phase II (KMG-II): from individual species to whole genera.</title>
        <authorList>
            <person name="Goeker M."/>
        </authorList>
    </citation>
    <scope>NUCLEOTIDE SEQUENCE [LARGE SCALE GENOMIC DNA]</scope>
    <source>
        <strain evidence="2 3">ATCC BAA-1881</strain>
    </source>
</reference>
<keyword evidence="1" id="KW-0472">Membrane</keyword>
<keyword evidence="1" id="KW-1133">Transmembrane helix</keyword>
<evidence type="ECO:0000313" key="3">
    <source>
        <dbReference type="Proteomes" id="UP000248806"/>
    </source>
</evidence>
<dbReference type="RefSeq" id="WP_111325121.1">
    <property type="nucleotide sequence ID" value="NZ_BIFX01000001.1"/>
</dbReference>